<comment type="caution">
    <text evidence="1">The sequence shown here is derived from an EMBL/GenBank/DDBJ whole genome shotgun (WGS) entry which is preliminary data.</text>
</comment>
<accession>C0D621</accession>
<dbReference type="EMBL" id="ACCJ01000389">
    <property type="protein sequence ID" value="EEG53221.1"/>
    <property type="molecule type" value="Genomic_DNA"/>
</dbReference>
<protein>
    <submittedName>
        <fullName evidence="1">Uncharacterized protein</fullName>
    </submittedName>
</protein>
<evidence type="ECO:0000313" key="2">
    <source>
        <dbReference type="Proteomes" id="UP000004756"/>
    </source>
</evidence>
<keyword evidence="2" id="KW-1185">Reference proteome</keyword>
<sequence>MQRFALRAFGHCLGVEGRYSRCLSSTTKIPLETRGCRDGIYKNSMGCIAHSVEFF</sequence>
<dbReference type="Proteomes" id="UP000004756">
    <property type="component" value="Unassembled WGS sequence"/>
</dbReference>
<evidence type="ECO:0000313" key="1">
    <source>
        <dbReference type="EMBL" id="EEG53221.1"/>
    </source>
</evidence>
<reference evidence="1 2" key="2">
    <citation type="submission" date="2009-02" db="EMBL/GenBank/DDBJ databases">
        <title>Draft genome sequence of Clostridium asparagiforme (DSM 15981).</title>
        <authorList>
            <person name="Sudarsanam P."/>
            <person name="Ley R."/>
            <person name="Guruge J."/>
            <person name="Turnbaugh P.J."/>
            <person name="Mahowald M."/>
            <person name="Liep D."/>
            <person name="Gordon J."/>
        </authorList>
    </citation>
    <scope>NUCLEOTIDE SEQUENCE [LARGE SCALE GENOMIC DNA]</scope>
    <source>
        <strain evidence="1 2">DSM 15981</strain>
    </source>
</reference>
<proteinExistence type="predicted"/>
<name>C0D621_9FIRM</name>
<organism evidence="1 2">
    <name type="scientific">[Clostridium] asparagiforme DSM 15981</name>
    <dbReference type="NCBI Taxonomy" id="518636"/>
    <lineage>
        <taxon>Bacteria</taxon>
        <taxon>Bacillati</taxon>
        <taxon>Bacillota</taxon>
        <taxon>Clostridia</taxon>
        <taxon>Lachnospirales</taxon>
        <taxon>Lachnospiraceae</taxon>
        <taxon>Enterocloster</taxon>
    </lineage>
</organism>
<dbReference type="AlphaFoldDB" id="C0D621"/>
<dbReference type="HOGENOM" id="CLU_3023819_0_0_9"/>
<reference evidence="1 2" key="1">
    <citation type="submission" date="2009-01" db="EMBL/GenBank/DDBJ databases">
        <authorList>
            <person name="Fulton L."/>
            <person name="Clifton S."/>
            <person name="Fulton B."/>
            <person name="Xu J."/>
            <person name="Minx P."/>
            <person name="Pepin K.H."/>
            <person name="Johnson M."/>
            <person name="Bhonagiri V."/>
            <person name="Nash W.E."/>
            <person name="Mardis E.R."/>
            <person name="Wilson R.K."/>
        </authorList>
    </citation>
    <scope>NUCLEOTIDE SEQUENCE [LARGE SCALE GENOMIC DNA]</scope>
    <source>
        <strain evidence="1 2">DSM 15981</strain>
    </source>
</reference>
<gene>
    <name evidence="1" type="ORF">CLOSTASPAR_04717</name>
</gene>